<reference evidence="1 2" key="1">
    <citation type="submission" date="2014-08" db="EMBL/GenBank/DDBJ databases">
        <authorList>
            <person name="den Bakker H.C."/>
        </authorList>
    </citation>
    <scope>NUCLEOTIDE SEQUENCE [LARGE SCALE GENOMIC DNA]</scope>
    <source>
        <strain evidence="1 2">DSM 18334</strain>
    </source>
</reference>
<dbReference type="OrthoDB" id="2969567at2"/>
<evidence type="ECO:0000313" key="2">
    <source>
        <dbReference type="Proteomes" id="UP000029734"/>
    </source>
</evidence>
<dbReference type="RefSeq" id="WP_036651850.1">
    <property type="nucleotide sequence ID" value="NZ_JQCR01000002.1"/>
</dbReference>
<dbReference type="EMBL" id="JQCR01000002">
    <property type="protein sequence ID" value="KGE20040.1"/>
    <property type="molecule type" value="Genomic_DNA"/>
</dbReference>
<dbReference type="InterPro" id="IPR056084">
    <property type="entry name" value="DUF7667"/>
</dbReference>
<dbReference type="Proteomes" id="UP000029734">
    <property type="component" value="Unassembled WGS sequence"/>
</dbReference>
<organism evidence="1 2">
    <name type="scientific">Paenibacillus wynnii</name>
    <dbReference type="NCBI Taxonomy" id="268407"/>
    <lineage>
        <taxon>Bacteria</taxon>
        <taxon>Bacillati</taxon>
        <taxon>Bacillota</taxon>
        <taxon>Bacilli</taxon>
        <taxon>Bacillales</taxon>
        <taxon>Paenibacillaceae</taxon>
        <taxon>Paenibacillus</taxon>
    </lineage>
</organism>
<dbReference type="STRING" id="268407.PWYN_12325"/>
<protein>
    <submittedName>
        <fullName evidence="1">Uncharacterized protein</fullName>
    </submittedName>
</protein>
<proteinExistence type="predicted"/>
<accession>A0A098MBV3</accession>
<gene>
    <name evidence="1" type="ORF">PWYN_12325</name>
</gene>
<name>A0A098MBV3_9BACL</name>
<dbReference type="Pfam" id="PF24704">
    <property type="entry name" value="DUF7667"/>
    <property type="match status" value="1"/>
</dbReference>
<evidence type="ECO:0000313" key="1">
    <source>
        <dbReference type="EMBL" id="KGE20040.1"/>
    </source>
</evidence>
<dbReference type="eggNOG" id="ENOG50306F8">
    <property type="taxonomic scope" value="Bacteria"/>
</dbReference>
<reference evidence="1 2" key="2">
    <citation type="submission" date="2014-10" db="EMBL/GenBank/DDBJ databases">
        <title>Comparative genomics of the Paenibacillus odorifer group.</title>
        <authorList>
            <person name="Tsai Y.-C."/>
            <person name="Martin N."/>
            <person name="Korlach J."/>
            <person name="Wiedmann M."/>
        </authorList>
    </citation>
    <scope>NUCLEOTIDE SEQUENCE [LARGE SCALE GENOMIC DNA]</scope>
    <source>
        <strain evidence="1 2">DSM 18334</strain>
    </source>
</reference>
<sequence length="83" mass="9580">MLAIHKVHRKLAEIVEMNLDLNGNLLIGKVELQLILKLLRENYALVYTLDGLKELALHAYEMGDMDWQMDLCAQIDELEAQMI</sequence>
<dbReference type="AlphaFoldDB" id="A0A098MBV3"/>
<comment type="caution">
    <text evidence="1">The sequence shown here is derived from an EMBL/GenBank/DDBJ whole genome shotgun (WGS) entry which is preliminary data.</text>
</comment>
<keyword evidence="2" id="KW-1185">Reference proteome</keyword>